<gene>
    <name evidence="7" type="ORF">MKY91_19295</name>
</gene>
<reference evidence="7 8" key="1">
    <citation type="submission" date="2024-03" db="EMBL/GenBank/DDBJ databases">
        <title>Bacilli Hybrid Assemblies.</title>
        <authorList>
            <person name="Kovac J."/>
        </authorList>
    </citation>
    <scope>NUCLEOTIDE SEQUENCE [LARGE SCALE GENOMIC DNA]</scope>
    <source>
        <strain evidence="7 8">FSL R7-0666</strain>
    </source>
</reference>
<dbReference type="RefSeq" id="WP_343132153.1">
    <property type="nucleotide sequence ID" value="NZ_JBCITK010000001.1"/>
</dbReference>
<dbReference type="InterPro" id="IPR036969">
    <property type="entry name" value="Citrate_synthase_sf"/>
</dbReference>
<dbReference type="InterPro" id="IPR019810">
    <property type="entry name" value="Citrate_synthase_AS"/>
</dbReference>
<dbReference type="InterPro" id="IPR016142">
    <property type="entry name" value="Citrate_synth-like_lrg_a-sub"/>
</dbReference>
<dbReference type="InterPro" id="IPR024176">
    <property type="entry name" value="Citrate_synthase_bac-typ"/>
</dbReference>
<dbReference type="CDD" id="cd06109">
    <property type="entry name" value="BsCS-I_like"/>
    <property type="match status" value="1"/>
</dbReference>
<dbReference type="PANTHER" id="PTHR11739">
    <property type="entry name" value="CITRATE SYNTHASE"/>
    <property type="match status" value="1"/>
</dbReference>
<keyword evidence="3 5" id="KW-0808">Transferase</keyword>
<dbReference type="PANTHER" id="PTHR11739:SF4">
    <property type="entry name" value="CITRATE SYNTHASE, PEROXISOMAL"/>
    <property type="match status" value="1"/>
</dbReference>
<evidence type="ECO:0000256" key="2">
    <source>
        <dbReference type="ARBA" id="ARBA00010566"/>
    </source>
</evidence>
<dbReference type="Gene3D" id="1.10.230.10">
    <property type="entry name" value="Cytochrome P450-Terp, domain 2"/>
    <property type="match status" value="1"/>
</dbReference>
<keyword evidence="8" id="KW-1185">Reference proteome</keyword>
<evidence type="ECO:0000313" key="8">
    <source>
        <dbReference type="Proteomes" id="UP001418796"/>
    </source>
</evidence>
<dbReference type="PRINTS" id="PR00143">
    <property type="entry name" value="CITRTSNTHASE"/>
</dbReference>
<evidence type="ECO:0000256" key="6">
    <source>
        <dbReference type="RuleBase" id="RU003406"/>
    </source>
</evidence>
<organism evidence="7 8">
    <name type="scientific">Alkalicoccobacillus gibsonii</name>
    <dbReference type="NCBI Taxonomy" id="79881"/>
    <lineage>
        <taxon>Bacteria</taxon>
        <taxon>Bacillati</taxon>
        <taxon>Bacillota</taxon>
        <taxon>Bacilli</taxon>
        <taxon>Bacillales</taxon>
        <taxon>Bacillaceae</taxon>
        <taxon>Alkalicoccobacillus</taxon>
    </lineage>
</organism>
<dbReference type="PIRSF" id="PIRSF001369">
    <property type="entry name" value="Citrate_synth"/>
    <property type="match status" value="1"/>
</dbReference>
<comment type="similarity">
    <text evidence="2 5 6">Belongs to the citrate synthase family.</text>
</comment>
<proteinExistence type="inferred from homology"/>
<comment type="pathway">
    <text evidence="1">Carbohydrate metabolism; tricarboxylic acid cycle.</text>
</comment>
<dbReference type="PROSITE" id="PS00480">
    <property type="entry name" value="CITRATE_SYNTHASE"/>
    <property type="match status" value="1"/>
</dbReference>
<evidence type="ECO:0000256" key="5">
    <source>
        <dbReference type="PIRNR" id="PIRNR001369"/>
    </source>
</evidence>
<sequence>MLKRGLEGVIVAETAIGDVDGQRGQLLYRGYNAANLAETKSFEEVAFLLLYGELPTSEDLSAFSAELKEKRILPKSLETLMHSLPYSLSIMDALRTCVSSLNSTATWPPTKAEAIQLIALFPTIIAFWVRHSKGEAVPTPDPTLSHVDHYFYLLTGGKPEPAQSAALTAYLVLTMEHGMNASTFAARVVSSTESDLPSAICGALGAMKGPLHGGAPTGVLQLLKDVQTASDDPEFVLRKKLDAGEKLMGFGHRVYKTYDPRAVALRNVLQKSGGDQHVLQDAVHLEALITKLLAEYKPGRKLHVNVEYYAAAVMDALALDSDWFTPTFCVSRIVGWSAHVLEQAADNRIFRPSQTYVGGVR</sequence>
<dbReference type="Pfam" id="PF00285">
    <property type="entry name" value="Citrate_synt"/>
    <property type="match status" value="1"/>
</dbReference>
<dbReference type="Gene3D" id="1.10.580.10">
    <property type="entry name" value="Citrate Synthase, domain 1"/>
    <property type="match status" value="1"/>
</dbReference>
<name>A0ABU9VNA7_9BACI</name>
<accession>A0ABU9VNA7</accession>
<dbReference type="InterPro" id="IPR002020">
    <property type="entry name" value="Citrate_synthase"/>
</dbReference>
<evidence type="ECO:0000256" key="4">
    <source>
        <dbReference type="ARBA" id="ARBA00049288"/>
    </source>
</evidence>
<protein>
    <recommendedName>
        <fullName evidence="5">Citrate synthase</fullName>
    </recommendedName>
</protein>
<evidence type="ECO:0000256" key="3">
    <source>
        <dbReference type="ARBA" id="ARBA00022679"/>
    </source>
</evidence>
<comment type="caution">
    <text evidence="7">The sequence shown here is derived from an EMBL/GenBank/DDBJ whole genome shotgun (WGS) entry which is preliminary data.</text>
</comment>
<evidence type="ECO:0000256" key="1">
    <source>
        <dbReference type="ARBA" id="ARBA00005163"/>
    </source>
</evidence>
<dbReference type="SUPFAM" id="SSF48256">
    <property type="entry name" value="Citrate synthase"/>
    <property type="match status" value="1"/>
</dbReference>
<evidence type="ECO:0000313" key="7">
    <source>
        <dbReference type="EMBL" id="MEN0645313.1"/>
    </source>
</evidence>
<comment type="catalytic activity">
    <reaction evidence="4">
        <text>oxaloacetate + acetyl-CoA + H2O = citrate + CoA + H(+)</text>
        <dbReference type="Rhea" id="RHEA:16845"/>
        <dbReference type="ChEBI" id="CHEBI:15377"/>
        <dbReference type="ChEBI" id="CHEBI:15378"/>
        <dbReference type="ChEBI" id="CHEBI:16452"/>
        <dbReference type="ChEBI" id="CHEBI:16947"/>
        <dbReference type="ChEBI" id="CHEBI:57287"/>
        <dbReference type="ChEBI" id="CHEBI:57288"/>
        <dbReference type="EC" id="2.3.3.16"/>
    </reaction>
</comment>
<dbReference type="InterPro" id="IPR016143">
    <property type="entry name" value="Citrate_synth-like_sm_a-sub"/>
</dbReference>
<dbReference type="EMBL" id="JBCITK010000001">
    <property type="protein sequence ID" value="MEN0645313.1"/>
    <property type="molecule type" value="Genomic_DNA"/>
</dbReference>
<dbReference type="Proteomes" id="UP001418796">
    <property type="component" value="Unassembled WGS sequence"/>
</dbReference>